<name>A0A8E2DFZ1_9APHY</name>
<dbReference type="EMBL" id="KV722589">
    <property type="protein sequence ID" value="OCH85347.1"/>
    <property type="molecule type" value="Genomic_DNA"/>
</dbReference>
<reference evidence="1 2" key="1">
    <citation type="submission" date="2016-07" db="EMBL/GenBank/DDBJ databases">
        <title>Draft genome of the white-rot fungus Obba rivulosa 3A-2.</title>
        <authorList>
            <consortium name="DOE Joint Genome Institute"/>
            <person name="Miettinen O."/>
            <person name="Riley R."/>
            <person name="Acob R."/>
            <person name="Barry K."/>
            <person name="Cullen D."/>
            <person name="De Vries R."/>
            <person name="Hainaut M."/>
            <person name="Hatakka A."/>
            <person name="Henrissat B."/>
            <person name="Hilden K."/>
            <person name="Kuo R."/>
            <person name="Labutti K."/>
            <person name="Lipzen A."/>
            <person name="Makela M.R."/>
            <person name="Sandor L."/>
            <person name="Spatafora J.W."/>
            <person name="Grigoriev I.V."/>
            <person name="Hibbett D.S."/>
        </authorList>
    </citation>
    <scope>NUCLEOTIDE SEQUENCE [LARGE SCALE GENOMIC DNA]</scope>
    <source>
        <strain evidence="1 2">3A-2</strain>
    </source>
</reference>
<dbReference type="Proteomes" id="UP000250043">
    <property type="component" value="Unassembled WGS sequence"/>
</dbReference>
<protein>
    <submittedName>
        <fullName evidence="1">Uncharacterized protein</fullName>
    </submittedName>
</protein>
<gene>
    <name evidence="1" type="ORF">OBBRIDRAFT_798263</name>
</gene>
<dbReference type="AlphaFoldDB" id="A0A8E2DFZ1"/>
<accession>A0A8E2DFZ1</accession>
<sequence>MNNANYSLIQRQYRSWKSHVPCALSNIQASKDLPDVSSPCTYTAWKRARFVFVEKLSYLETS</sequence>
<evidence type="ECO:0000313" key="2">
    <source>
        <dbReference type="Proteomes" id="UP000250043"/>
    </source>
</evidence>
<organism evidence="1 2">
    <name type="scientific">Obba rivulosa</name>
    <dbReference type="NCBI Taxonomy" id="1052685"/>
    <lineage>
        <taxon>Eukaryota</taxon>
        <taxon>Fungi</taxon>
        <taxon>Dikarya</taxon>
        <taxon>Basidiomycota</taxon>
        <taxon>Agaricomycotina</taxon>
        <taxon>Agaricomycetes</taxon>
        <taxon>Polyporales</taxon>
        <taxon>Gelatoporiaceae</taxon>
        <taxon>Obba</taxon>
    </lineage>
</organism>
<proteinExistence type="predicted"/>
<keyword evidence="2" id="KW-1185">Reference proteome</keyword>
<evidence type="ECO:0000313" key="1">
    <source>
        <dbReference type="EMBL" id="OCH85347.1"/>
    </source>
</evidence>